<proteinExistence type="predicted"/>
<dbReference type="Gene3D" id="2.30.30.100">
    <property type="match status" value="1"/>
</dbReference>
<evidence type="ECO:0000259" key="5">
    <source>
        <dbReference type="Pfam" id="PF16917"/>
    </source>
</evidence>
<evidence type="ECO:0000256" key="3">
    <source>
        <dbReference type="ARBA" id="ARBA00047846"/>
    </source>
</evidence>
<dbReference type="GO" id="GO:0016874">
    <property type="term" value="F:ligase activity"/>
    <property type="evidence" value="ECO:0007669"/>
    <property type="project" value="UniProtKB-KW"/>
</dbReference>
<dbReference type="InterPro" id="IPR004143">
    <property type="entry name" value="BPL_LPL_catalytic"/>
</dbReference>
<dbReference type="EC" id="6.3.4.15" evidence="2"/>
<dbReference type="Proteomes" id="UP001597327">
    <property type="component" value="Unassembled WGS sequence"/>
</dbReference>
<evidence type="ECO:0000259" key="4">
    <source>
        <dbReference type="Pfam" id="PF02237"/>
    </source>
</evidence>
<accession>A0ABW4JSD7</accession>
<dbReference type="SUPFAM" id="SSF55681">
    <property type="entry name" value="Class II aaRS and biotin synthetases"/>
    <property type="match status" value="1"/>
</dbReference>
<dbReference type="Pfam" id="PF02237">
    <property type="entry name" value="BPL_C"/>
    <property type="match status" value="1"/>
</dbReference>
<dbReference type="InterPro" id="IPR045864">
    <property type="entry name" value="aa-tRNA-synth_II/BPL/LPL"/>
</dbReference>
<name>A0ABW4JSD7_9HYPH</name>
<feature type="domain" description="BPL/LPL catalytic" evidence="5">
    <location>
        <begin position="6"/>
        <end position="194"/>
    </location>
</feature>
<evidence type="ECO:0000256" key="1">
    <source>
        <dbReference type="ARBA" id="ARBA00023267"/>
    </source>
</evidence>
<evidence type="ECO:0000313" key="6">
    <source>
        <dbReference type="EMBL" id="MFD1694697.1"/>
    </source>
</evidence>
<sequence>MTDLSLPPLLTSRPVVPPQDPFASALEALRMDATEAGDLFWSVRDDRLDYALVLAPEVGPQQARHMIFVAMVAAADALGAIAPPELAITWDWPLGLFANRGRVGKVRLAMSETLDGDGAPEWLVLGQSLALKPESVRSAEDTDPGLRPEITSLWDEGAVDLETAPLLESLSRHFLTWLNRWEGEGLRALMDAWLFRCDLYRKPVRFETEDGVVEGTMLGLDDGGNLIVETAEGTRMVALDVALTREDAAAAWPAVAPSTGPHEVA</sequence>
<keyword evidence="7" id="KW-1185">Reference proteome</keyword>
<dbReference type="EMBL" id="JBHUFA010000001">
    <property type="protein sequence ID" value="MFD1694697.1"/>
    <property type="molecule type" value="Genomic_DNA"/>
</dbReference>
<organism evidence="6 7">
    <name type="scientific">Roseibium aestuarii</name>
    <dbReference type="NCBI Taxonomy" id="2600299"/>
    <lineage>
        <taxon>Bacteria</taxon>
        <taxon>Pseudomonadati</taxon>
        <taxon>Pseudomonadota</taxon>
        <taxon>Alphaproteobacteria</taxon>
        <taxon>Hyphomicrobiales</taxon>
        <taxon>Stappiaceae</taxon>
        <taxon>Roseibium</taxon>
    </lineage>
</organism>
<comment type="catalytic activity">
    <reaction evidence="3">
        <text>biotin + L-lysyl-[protein] + ATP = N(6)-biotinyl-L-lysyl-[protein] + AMP + diphosphate + H(+)</text>
        <dbReference type="Rhea" id="RHEA:11756"/>
        <dbReference type="Rhea" id="RHEA-COMP:9752"/>
        <dbReference type="Rhea" id="RHEA-COMP:10505"/>
        <dbReference type="ChEBI" id="CHEBI:15378"/>
        <dbReference type="ChEBI" id="CHEBI:29969"/>
        <dbReference type="ChEBI" id="CHEBI:30616"/>
        <dbReference type="ChEBI" id="CHEBI:33019"/>
        <dbReference type="ChEBI" id="CHEBI:57586"/>
        <dbReference type="ChEBI" id="CHEBI:83144"/>
        <dbReference type="ChEBI" id="CHEBI:456215"/>
        <dbReference type="EC" id="6.3.4.15"/>
    </reaction>
</comment>
<dbReference type="InterPro" id="IPR003142">
    <property type="entry name" value="BPL_C"/>
</dbReference>
<keyword evidence="1" id="KW-0092">Biotin</keyword>
<dbReference type="RefSeq" id="WP_149891476.1">
    <property type="nucleotide sequence ID" value="NZ_JBHUFA010000001.1"/>
</dbReference>
<evidence type="ECO:0000313" key="7">
    <source>
        <dbReference type="Proteomes" id="UP001597327"/>
    </source>
</evidence>
<evidence type="ECO:0000256" key="2">
    <source>
        <dbReference type="ARBA" id="ARBA00024227"/>
    </source>
</evidence>
<dbReference type="Gene3D" id="3.30.930.10">
    <property type="entry name" value="Bira Bifunctional Protein, Domain 2"/>
    <property type="match status" value="1"/>
</dbReference>
<comment type="caution">
    <text evidence="6">The sequence shown here is derived from an EMBL/GenBank/DDBJ whole genome shotgun (WGS) entry which is preliminary data.</text>
</comment>
<keyword evidence="6" id="KW-0436">Ligase</keyword>
<gene>
    <name evidence="6" type="ORF">ACFSC7_04160</name>
</gene>
<reference evidence="7" key="1">
    <citation type="journal article" date="2019" name="Int. J. Syst. Evol. Microbiol.">
        <title>The Global Catalogue of Microorganisms (GCM) 10K type strain sequencing project: providing services to taxonomists for standard genome sequencing and annotation.</title>
        <authorList>
            <consortium name="The Broad Institute Genomics Platform"/>
            <consortium name="The Broad Institute Genome Sequencing Center for Infectious Disease"/>
            <person name="Wu L."/>
            <person name="Ma J."/>
        </authorList>
    </citation>
    <scope>NUCLEOTIDE SEQUENCE [LARGE SCALE GENOMIC DNA]</scope>
    <source>
        <strain evidence="7">JCM 3369</strain>
    </source>
</reference>
<dbReference type="Pfam" id="PF16917">
    <property type="entry name" value="BPL_LplA_LipB_2"/>
    <property type="match status" value="1"/>
</dbReference>
<protein>
    <recommendedName>
        <fullName evidence="2">biotin--[biotin carboxyl-carrier protein] ligase</fullName>
        <ecNumber evidence="2">6.3.4.15</ecNumber>
    </recommendedName>
</protein>
<feature type="domain" description="Biotin protein ligase C-terminal" evidence="4">
    <location>
        <begin position="202"/>
        <end position="236"/>
    </location>
</feature>